<accession>A0A2Z7B5N6</accession>
<dbReference type="InterPro" id="IPR003386">
    <property type="entry name" value="LACT/PDAT_acylTrfase"/>
</dbReference>
<dbReference type="InterPro" id="IPR029058">
    <property type="entry name" value="AB_hydrolase_fold"/>
</dbReference>
<dbReference type="Gene3D" id="3.40.50.1820">
    <property type="entry name" value="alpha/beta hydrolase"/>
    <property type="match status" value="1"/>
</dbReference>
<evidence type="ECO:0000313" key="1">
    <source>
        <dbReference type="EMBL" id="KZV28887.1"/>
    </source>
</evidence>
<dbReference type="SUPFAM" id="SSF53474">
    <property type="entry name" value="alpha/beta-Hydrolases"/>
    <property type="match status" value="1"/>
</dbReference>
<reference evidence="1 2" key="1">
    <citation type="journal article" date="2015" name="Proc. Natl. Acad. Sci. U.S.A.">
        <title>The resurrection genome of Boea hygrometrica: A blueprint for survival of dehydration.</title>
        <authorList>
            <person name="Xiao L."/>
            <person name="Yang G."/>
            <person name="Zhang L."/>
            <person name="Yang X."/>
            <person name="Zhao S."/>
            <person name="Ji Z."/>
            <person name="Zhou Q."/>
            <person name="Hu M."/>
            <person name="Wang Y."/>
            <person name="Chen M."/>
            <person name="Xu Y."/>
            <person name="Jin H."/>
            <person name="Xiao X."/>
            <person name="Hu G."/>
            <person name="Bao F."/>
            <person name="Hu Y."/>
            <person name="Wan P."/>
            <person name="Li L."/>
            <person name="Deng X."/>
            <person name="Kuang T."/>
            <person name="Xiang C."/>
            <person name="Zhu J.K."/>
            <person name="Oliver M.J."/>
            <person name="He Y."/>
        </authorList>
    </citation>
    <scope>NUCLEOTIDE SEQUENCE [LARGE SCALE GENOMIC DNA]</scope>
    <source>
        <strain evidence="2">cv. XS01</strain>
    </source>
</reference>
<evidence type="ECO:0000313" key="2">
    <source>
        <dbReference type="Proteomes" id="UP000250235"/>
    </source>
</evidence>
<dbReference type="Proteomes" id="UP000250235">
    <property type="component" value="Unassembled WGS sequence"/>
</dbReference>
<dbReference type="GO" id="GO:0008374">
    <property type="term" value="F:O-acyltransferase activity"/>
    <property type="evidence" value="ECO:0007669"/>
    <property type="project" value="InterPro"/>
</dbReference>
<keyword evidence="2" id="KW-1185">Reference proteome</keyword>
<gene>
    <name evidence="1" type="ORF">F511_13682</name>
</gene>
<dbReference type="PANTHER" id="PTHR11440">
    <property type="entry name" value="LECITHIN-CHOLESTEROL ACYLTRANSFERASE-RELATED"/>
    <property type="match status" value="1"/>
</dbReference>
<dbReference type="AlphaFoldDB" id="A0A2Z7B5N6"/>
<dbReference type="Pfam" id="PF02450">
    <property type="entry name" value="LCAT"/>
    <property type="match status" value="1"/>
</dbReference>
<sequence length="455" mass="50811">MTVVTSASAAKDSQLHPVILIPGAGGNQLEARLTAKYSPSGLLCNRCSFPLKKECDGWFRIWFDPWVLLKPFAKCFNTRMTIYYDPDADDYHNAPGVETRVPHFGSTQSLLYLDPRLKYYAFFCIEYCSHRLAILWNVVCNPFLRRFINCKMLNFRRATSYMEPLVTFLEEAGYTSGENLFGAPYDFRYALAARGHPSEVASKFLQDLRILVESSSRSNGGKPVILLSHSLGGLFVLHFLNRNSNSWRQKYVKHWIALSTPWGGTVDVMRTFASGSTFGVPLVDPLVVRGHQRSSATNLWLMPSPKVFNHTKPLVITPDSSYDVLDIPRFLGDIGFPEGVQPYEMRVLPLVNASLTAPPLVPVTCITGSEVRTPETLHYGDHGFYKSPEIEYGDGDGTVNMVSLLALQSASKDQILEVIKLPGVTHTSILKEESSLHVIIRQISSLNSHLSTTVS</sequence>
<organism evidence="1 2">
    <name type="scientific">Dorcoceras hygrometricum</name>
    <dbReference type="NCBI Taxonomy" id="472368"/>
    <lineage>
        <taxon>Eukaryota</taxon>
        <taxon>Viridiplantae</taxon>
        <taxon>Streptophyta</taxon>
        <taxon>Embryophyta</taxon>
        <taxon>Tracheophyta</taxon>
        <taxon>Spermatophyta</taxon>
        <taxon>Magnoliopsida</taxon>
        <taxon>eudicotyledons</taxon>
        <taxon>Gunneridae</taxon>
        <taxon>Pentapetalae</taxon>
        <taxon>asterids</taxon>
        <taxon>lamiids</taxon>
        <taxon>Lamiales</taxon>
        <taxon>Gesneriaceae</taxon>
        <taxon>Didymocarpoideae</taxon>
        <taxon>Trichosporeae</taxon>
        <taxon>Loxocarpinae</taxon>
        <taxon>Dorcoceras</taxon>
    </lineage>
</organism>
<dbReference type="GO" id="GO:0006629">
    <property type="term" value="P:lipid metabolic process"/>
    <property type="evidence" value="ECO:0007669"/>
    <property type="project" value="InterPro"/>
</dbReference>
<dbReference type="OrthoDB" id="190846at2759"/>
<evidence type="ECO:0008006" key="3">
    <source>
        <dbReference type="Google" id="ProtNLM"/>
    </source>
</evidence>
<proteinExistence type="predicted"/>
<dbReference type="EMBL" id="KV010000">
    <property type="protein sequence ID" value="KZV28887.1"/>
    <property type="molecule type" value="Genomic_DNA"/>
</dbReference>
<protein>
    <recommendedName>
        <fullName evidence="3">Lecithin-cholesterol acyltransferase-like 1</fullName>
    </recommendedName>
</protein>
<name>A0A2Z7B5N6_9LAMI</name>